<dbReference type="Proteomes" id="UP000577386">
    <property type="component" value="Unassembled WGS sequence"/>
</dbReference>
<reference evidence="2 3" key="1">
    <citation type="submission" date="2020-08" db="EMBL/GenBank/DDBJ databases">
        <title>Sequencing the genomes of 1000 actinobacteria strains.</title>
        <authorList>
            <person name="Klenk H.-P."/>
        </authorList>
    </citation>
    <scope>NUCLEOTIDE SEQUENCE [LARGE SCALE GENOMIC DNA]</scope>
    <source>
        <strain evidence="2 3">DSM 41827</strain>
    </source>
</reference>
<feature type="transmembrane region" description="Helical" evidence="1">
    <location>
        <begin position="22"/>
        <end position="41"/>
    </location>
</feature>
<protein>
    <submittedName>
        <fullName evidence="2">Uncharacterized protein</fullName>
    </submittedName>
</protein>
<evidence type="ECO:0000313" key="3">
    <source>
        <dbReference type="Proteomes" id="UP000577386"/>
    </source>
</evidence>
<dbReference type="RefSeq" id="WP_182774988.1">
    <property type="nucleotide sequence ID" value="NZ_BAAAHW010000018.1"/>
</dbReference>
<dbReference type="GeneID" id="93979726"/>
<dbReference type="EMBL" id="JACJIJ010000002">
    <property type="protein sequence ID" value="MBA9052018.1"/>
    <property type="molecule type" value="Genomic_DNA"/>
</dbReference>
<keyword evidence="1" id="KW-0472">Membrane</keyword>
<comment type="caution">
    <text evidence="2">The sequence shown here is derived from an EMBL/GenBank/DDBJ whole genome shotgun (WGS) entry which is preliminary data.</text>
</comment>
<gene>
    <name evidence="2" type="ORF">HDA42_001196</name>
</gene>
<dbReference type="AlphaFoldDB" id="A0A7W3RK55"/>
<sequence>MTEGHSALGYRSLYGGWAMRRWWKVWCAAVAVLALAGWLCAPYVKDRWLLRTACDGALPSGPVRQLAAGGGHFAGADTTEHAGLGDYECDLRFAGHGDATWVVRMSAYTRRDDRDTEFLLSFPQDGFSPVYPLAGDLPGVVDDAGELQFLLRCPALGKDAAGRPRRMLVVAAPGKDTTRAPRAVYETVVPLVNSASRHLGCGAKPLTVPKDTGSVLPDSAHPPRGIPVSGAAGTGCGWAARARLPLSGNWQVQPLLNDTSPGGRCDLTLRNGPAGQTELSLAAWYGDWSDRLVTDSGVRMPLTATARCDGEAANFAIRASKSIGDARRRVLLRSFAEDQVERHGCSGLRLTG</sequence>
<keyword evidence="1" id="KW-1133">Transmembrane helix</keyword>
<proteinExistence type="predicted"/>
<evidence type="ECO:0000256" key="1">
    <source>
        <dbReference type="SAM" id="Phobius"/>
    </source>
</evidence>
<evidence type="ECO:0000313" key="2">
    <source>
        <dbReference type="EMBL" id="MBA9052018.1"/>
    </source>
</evidence>
<keyword evidence="1" id="KW-0812">Transmembrane</keyword>
<name>A0A7W3RK55_STRMR</name>
<keyword evidence="3" id="KW-1185">Reference proteome</keyword>
<organism evidence="2 3">
    <name type="scientific">Streptomyces murinus</name>
    <dbReference type="NCBI Taxonomy" id="33900"/>
    <lineage>
        <taxon>Bacteria</taxon>
        <taxon>Bacillati</taxon>
        <taxon>Actinomycetota</taxon>
        <taxon>Actinomycetes</taxon>
        <taxon>Kitasatosporales</taxon>
        <taxon>Streptomycetaceae</taxon>
        <taxon>Streptomyces</taxon>
    </lineage>
</organism>
<accession>A0A7W3RK55</accession>